<protein>
    <submittedName>
        <fullName evidence="1">Alkaline phosphatase family protein</fullName>
    </submittedName>
</protein>
<reference evidence="2" key="1">
    <citation type="journal article" date="2019" name="Int. J. Syst. Evol. Microbiol.">
        <title>The Global Catalogue of Microorganisms (GCM) 10K type strain sequencing project: providing services to taxonomists for standard genome sequencing and annotation.</title>
        <authorList>
            <consortium name="The Broad Institute Genomics Platform"/>
            <consortium name="The Broad Institute Genome Sequencing Center for Infectious Disease"/>
            <person name="Wu L."/>
            <person name="Ma J."/>
        </authorList>
    </citation>
    <scope>NUCLEOTIDE SEQUENCE [LARGE SCALE GENOMIC DNA]</scope>
    <source>
        <strain evidence="2">JCM 17591</strain>
    </source>
</reference>
<dbReference type="InterPro" id="IPR017850">
    <property type="entry name" value="Alkaline_phosphatase_core_sf"/>
</dbReference>
<name>A0ABP7ZWX7_9MICO</name>
<gene>
    <name evidence="1" type="ORF">GCM10022287_12530</name>
</gene>
<evidence type="ECO:0000313" key="1">
    <source>
        <dbReference type="EMBL" id="GAA4172132.1"/>
    </source>
</evidence>
<dbReference type="PANTHER" id="PTHR10151:SF120">
    <property type="entry name" value="BIS(5'-ADENOSYL)-TRIPHOSPHATASE"/>
    <property type="match status" value="1"/>
</dbReference>
<comment type="caution">
    <text evidence="1">The sequence shown here is derived from an EMBL/GenBank/DDBJ whole genome shotgun (WGS) entry which is preliminary data.</text>
</comment>
<dbReference type="RefSeq" id="WP_344752433.1">
    <property type="nucleotide sequence ID" value="NZ_BAABBW010000002.1"/>
</dbReference>
<dbReference type="Proteomes" id="UP001501079">
    <property type="component" value="Unassembled WGS sequence"/>
</dbReference>
<proteinExistence type="predicted"/>
<evidence type="ECO:0000313" key="2">
    <source>
        <dbReference type="Proteomes" id="UP001501079"/>
    </source>
</evidence>
<organism evidence="1 2">
    <name type="scientific">Gryllotalpicola koreensis</name>
    <dbReference type="NCBI Taxonomy" id="993086"/>
    <lineage>
        <taxon>Bacteria</taxon>
        <taxon>Bacillati</taxon>
        <taxon>Actinomycetota</taxon>
        <taxon>Actinomycetes</taxon>
        <taxon>Micrococcales</taxon>
        <taxon>Microbacteriaceae</taxon>
        <taxon>Gryllotalpicola</taxon>
    </lineage>
</organism>
<dbReference type="EMBL" id="BAABBW010000002">
    <property type="protein sequence ID" value="GAA4172132.1"/>
    <property type="molecule type" value="Genomic_DNA"/>
</dbReference>
<accession>A0ABP7ZWX7</accession>
<dbReference type="Gene3D" id="3.40.720.10">
    <property type="entry name" value="Alkaline Phosphatase, subunit A"/>
    <property type="match status" value="1"/>
</dbReference>
<dbReference type="InterPro" id="IPR002591">
    <property type="entry name" value="Phosphodiest/P_Trfase"/>
</dbReference>
<dbReference type="PANTHER" id="PTHR10151">
    <property type="entry name" value="ECTONUCLEOTIDE PYROPHOSPHATASE/PHOSPHODIESTERASE"/>
    <property type="match status" value="1"/>
</dbReference>
<keyword evidence="2" id="KW-1185">Reference proteome</keyword>
<dbReference type="SUPFAM" id="SSF53649">
    <property type="entry name" value="Alkaline phosphatase-like"/>
    <property type="match status" value="1"/>
</dbReference>
<sequence length="381" mass="40494">MATLPNAYSQSVSLAAVLASCFAAVERGAPQLPLPAVDAAVVVLADGLGALPLKARAGHARTIAPRLNRTTTIESGFPTTTAAALATLCTGAYPGQHGITGYEVVDPVADRVFNHLSGWRSGPDPVVWQRVPTLFETHAAAGIRSYLVGNGRYASTRLTQAVHRGAEYLPARSIADRMSAAISLARAGRAVVFVYVPELDMAAHQYGWQSPEWTAALEELDAGMAQLERGLGRNHGALLTADHGMVDIAPAGKIFFDREPELVAGVRHVAGDYRCVQLHLEPGASAGDVERLAQLWHEAEGDRAWIATRDEAIAAGWFGPDGVDDEVLPRIGDMLVAARAQIAYYDARSTNEGNWSMVGQHGSFSPDEVRVPLIGFGAFAA</sequence>
<dbReference type="Pfam" id="PF01663">
    <property type="entry name" value="Phosphodiest"/>
    <property type="match status" value="1"/>
</dbReference>